<dbReference type="Proteomes" id="UP000248731">
    <property type="component" value="Chromosome 1"/>
</dbReference>
<keyword evidence="1" id="KW-0472">Membrane</keyword>
<name>A0A2X4T336_SALER</name>
<accession>A0A2X4T336</accession>
<keyword evidence="1" id="KW-1133">Transmembrane helix</keyword>
<evidence type="ECO:0000313" key="3">
    <source>
        <dbReference type="Proteomes" id="UP000248731"/>
    </source>
</evidence>
<organism evidence="2 3">
    <name type="scientific">Salmonella enterica subsp. arizonae</name>
    <dbReference type="NCBI Taxonomy" id="59203"/>
    <lineage>
        <taxon>Bacteria</taxon>
        <taxon>Pseudomonadati</taxon>
        <taxon>Pseudomonadota</taxon>
        <taxon>Gammaproteobacteria</taxon>
        <taxon>Enterobacterales</taxon>
        <taxon>Enterobacteriaceae</taxon>
        <taxon>Salmonella</taxon>
    </lineage>
</organism>
<dbReference type="AlphaFoldDB" id="A0A2X4T336"/>
<sequence>MKNDNLLSSDISIKIKGKEYSEILLLALIALYSIGCAYGVAFLGQDKFPILYNVLLGSGCLILLCWPLIIALLMVIRLRLKNRLTIFFRLFKIII</sequence>
<protein>
    <submittedName>
        <fullName evidence="2">Uncharacterized protein</fullName>
    </submittedName>
</protein>
<keyword evidence="3" id="KW-1185">Reference proteome</keyword>
<reference evidence="2 3" key="1">
    <citation type="submission" date="2018-06" db="EMBL/GenBank/DDBJ databases">
        <authorList>
            <consortium name="Pathogen Informatics"/>
            <person name="Doyle S."/>
        </authorList>
    </citation>
    <scope>NUCLEOTIDE SEQUENCE [LARGE SCALE GENOMIC DNA]</scope>
    <source>
        <strain evidence="2 3">NCTC7307</strain>
    </source>
</reference>
<feature type="transmembrane region" description="Helical" evidence="1">
    <location>
        <begin position="23"/>
        <end position="44"/>
    </location>
</feature>
<proteinExistence type="predicted"/>
<keyword evidence="1" id="KW-0812">Transmembrane</keyword>
<evidence type="ECO:0000256" key="1">
    <source>
        <dbReference type="SAM" id="Phobius"/>
    </source>
</evidence>
<dbReference type="EMBL" id="LS483466">
    <property type="protein sequence ID" value="SQI21586.1"/>
    <property type="molecule type" value="Genomic_DNA"/>
</dbReference>
<gene>
    <name evidence="2" type="ORF">NCTC7307_01189</name>
</gene>
<feature type="transmembrane region" description="Helical" evidence="1">
    <location>
        <begin position="50"/>
        <end position="76"/>
    </location>
</feature>
<evidence type="ECO:0000313" key="2">
    <source>
        <dbReference type="EMBL" id="SQI21586.1"/>
    </source>
</evidence>